<dbReference type="PANTHER" id="PTHR12538:SF0">
    <property type="entry name" value="40S RIBOSOMAL PROTEIN S26"/>
    <property type="match status" value="1"/>
</dbReference>
<dbReference type="Pfam" id="PF01283">
    <property type="entry name" value="Ribosomal_S26e"/>
    <property type="match status" value="1"/>
</dbReference>
<dbReference type="EMBL" id="QWLN02003371">
    <property type="protein sequence ID" value="TEA40038.1"/>
    <property type="molecule type" value="Genomic_DNA"/>
</dbReference>
<evidence type="ECO:0000256" key="3">
    <source>
        <dbReference type="ARBA" id="ARBA00023274"/>
    </source>
</evidence>
<accession>A0A484GWQ6</accession>
<dbReference type="PANTHER" id="PTHR12538">
    <property type="entry name" value="40S RIBOSOMAL PROTEIN S26"/>
    <property type="match status" value="1"/>
</dbReference>
<dbReference type="GO" id="GO:0006412">
    <property type="term" value="P:translation"/>
    <property type="evidence" value="ECO:0007669"/>
    <property type="project" value="InterPro"/>
</dbReference>
<keyword evidence="6" id="KW-1185">Reference proteome</keyword>
<evidence type="ECO:0000256" key="2">
    <source>
        <dbReference type="ARBA" id="ARBA00022980"/>
    </source>
</evidence>
<dbReference type="AlphaFoldDB" id="A0A484GWQ6"/>
<dbReference type="InterPro" id="IPR038551">
    <property type="entry name" value="Ribosomal_eS26_sf"/>
</dbReference>
<dbReference type="Proteomes" id="UP000295264">
    <property type="component" value="Unassembled WGS sequence"/>
</dbReference>
<dbReference type="GO" id="GO:0003729">
    <property type="term" value="F:mRNA binding"/>
    <property type="evidence" value="ECO:0007669"/>
    <property type="project" value="TreeGrafter"/>
</dbReference>
<evidence type="ECO:0000256" key="4">
    <source>
        <dbReference type="RuleBase" id="RU363128"/>
    </source>
</evidence>
<keyword evidence="3 4" id="KW-0687">Ribonucleoprotein</keyword>
<dbReference type="Gene3D" id="3.30.1740.20">
    <property type="entry name" value="Ribosomal protein S26e"/>
    <property type="match status" value="1"/>
</dbReference>
<proteinExistence type="inferred from homology"/>
<name>A0A484GWQ6_SOUCH</name>
<feature type="non-terminal residue" evidence="5">
    <location>
        <position position="75"/>
    </location>
</feature>
<gene>
    <name evidence="5" type="ORF">DBR06_SOUSAS2910099</name>
</gene>
<sequence length="75" mass="8537">MTKKRRKNGHVKRGRASCAQCMPKNKPIKKFVIGNTVKADAARDFSEASVFDTCVLPKLYVKVRHCVSTAWWSRV</sequence>
<dbReference type="InterPro" id="IPR000892">
    <property type="entry name" value="Ribosomal_eS26"/>
</dbReference>
<evidence type="ECO:0000313" key="6">
    <source>
        <dbReference type="Proteomes" id="UP000295264"/>
    </source>
</evidence>
<reference evidence="5 6" key="1">
    <citation type="journal article" date="2018" name="Genomics">
        <title>Molecular footprints of inshore aquatic adaptation in Indo-Pacific humpback dolphin (Sousa chinensis).</title>
        <authorList>
            <person name="Ming Y."/>
            <person name="Jian J."/>
            <person name="Yu F."/>
            <person name="Yu X."/>
            <person name="Wang J."/>
            <person name="Liu W."/>
        </authorList>
    </citation>
    <scope>NUCLEOTIDE SEQUENCE [LARGE SCALE GENOMIC DNA]</scope>
    <source>
        <strain evidence="5">MY-2018</strain>
        <tissue evidence="5">Skin</tissue>
    </source>
</reference>
<evidence type="ECO:0000256" key="1">
    <source>
        <dbReference type="ARBA" id="ARBA00008596"/>
    </source>
</evidence>
<organism evidence="5 6">
    <name type="scientific">Sousa chinensis</name>
    <name type="common">Indo-pacific humpbacked dolphin</name>
    <name type="synonym">Steno chinensis</name>
    <dbReference type="NCBI Taxonomy" id="103600"/>
    <lineage>
        <taxon>Eukaryota</taxon>
        <taxon>Metazoa</taxon>
        <taxon>Chordata</taxon>
        <taxon>Craniata</taxon>
        <taxon>Vertebrata</taxon>
        <taxon>Euteleostomi</taxon>
        <taxon>Mammalia</taxon>
        <taxon>Eutheria</taxon>
        <taxon>Laurasiatheria</taxon>
        <taxon>Artiodactyla</taxon>
        <taxon>Whippomorpha</taxon>
        <taxon>Cetacea</taxon>
        <taxon>Odontoceti</taxon>
        <taxon>Delphinidae</taxon>
        <taxon>Sousa</taxon>
    </lineage>
</organism>
<comment type="similarity">
    <text evidence="1 4">Belongs to the eukaryotic ribosomal protein eS26 family.</text>
</comment>
<evidence type="ECO:0000313" key="5">
    <source>
        <dbReference type="EMBL" id="TEA40038.1"/>
    </source>
</evidence>
<comment type="caution">
    <text evidence="5">The sequence shown here is derived from an EMBL/GenBank/DDBJ whole genome shotgun (WGS) entry which is preliminary data.</text>
</comment>
<keyword evidence="2 4" id="KW-0689">Ribosomal protein</keyword>
<dbReference type="GO" id="GO:0022627">
    <property type="term" value="C:cytosolic small ribosomal subunit"/>
    <property type="evidence" value="ECO:0007669"/>
    <property type="project" value="TreeGrafter"/>
</dbReference>
<protein>
    <recommendedName>
        <fullName evidence="4">40S ribosomal protein S26</fullName>
    </recommendedName>
</protein>
<dbReference type="GO" id="GO:0003735">
    <property type="term" value="F:structural constituent of ribosome"/>
    <property type="evidence" value="ECO:0007669"/>
    <property type="project" value="InterPro"/>
</dbReference>